<evidence type="ECO:0000313" key="2">
    <source>
        <dbReference type="Proteomes" id="UP001055039"/>
    </source>
</evidence>
<protein>
    <submittedName>
        <fullName evidence="1">Uncharacterized protein</fullName>
    </submittedName>
</protein>
<proteinExistence type="predicted"/>
<keyword evidence="2" id="KW-1185">Reference proteome</keyword>
<dbReference type="Proteomes" id="UP001055039">
    <property type="component" value="Unassembled WGS sequence"/>
</dbReference>
<name>A0ABQ4UJR4_9HYPH</name>
<organism evidence="1 2">
    <name type="scientific">Methylorubrum aminovorans</name>
    <dbReference type="NCBI Taxonomy" id="269069"/>
    <lineage>
        <taxon>Bacteria</taxon>
        <taxon>Pseudomonadati</taxon>
        <taxon>Pseudomonadota</taxon>
        <taxon>Alphaproteobacteria</taxon>
        <taxon>Hyphomicrobiales</taxon>
        <taxon>Methylobacteriaceae</taxon>
        <taxon>Methylorubrum</taxon>
    </lineage>
</organism>
<comment type="caution">
    <text evidence="1">The sequence shown here is derived from an EMBL/GenBank/DDBJ whole genome shotgun (WGS) entry which is preliminary data.</text>
</comment>
<dbReference type="EMBL" id="BPRC01000028">
    <property type="protein sequence ID" value="GJE67494.1"/>
    <property type="molecule type" value="Genomic_DNA"/>
</dbReference>
<reference evidence="1" key="1">
    <citation type="journal article" date="2021" name="Front. Microbiol.">
        <title>Comprehensive Comparative Genomics and Phenotyping of Methylobacterium Species.</title>
        <authorList>
            <person name="Alessa O."/>
            <person name="Ogura Y."/>
            <person name="Fujitani Y."/>
            <person name="Takami H."/>
            <person name="Hayashi T."/>
            <person name="Sahin N."/>
            <person name="Tani A."/>
        </authorList>
    </citation>
    <scope>NUCLEOTIDE SEQUENCE</scope>
    <source>
        <strain evidence="1">NBRC 15686</strain>
    </source>
</reference>
<evidence type="ECO:0000313" key="1">
    <source>
        <dbReference type="EMBL" id="GJE67494.1"/>
    </source>
</evidence>
<gene>
    <name evidence="1" type="ORF">LNAOJCKE_4725</name>
</gene>
<reference evidence="1" key="2">
    <citation type="submission" date="2021-08" db="EMBL/GenBank/DDBJ databases">
        <authorList>
            <person name="Tani A."/>
            <person name="Ola A."/>
            <person name="Ogura Y."/>
            <person name="Katsura K."/>
            <person name="Hayashi T."/>
        </authorList>
    </citation>
    <scope>NUCLEOTIDE SEQUENCE</scope>
    <source>
        <strain evidence="1">NBRC 15686</strain>
    </source>
</reference>
<sequence>MKTGGPAPDAQDDPADLLGRSVHDERVVARLNRVGVTEPDTIIQGAFAAYGRSDETGFGLSAEGLALYRQTNGEPRSRVIGTEAELIVSRIDFSDAGCAAPGSRAYEGPLPFGLRFGDPAEGVTKKLGAKPRRKGRSSDLPGRSPVVFVWNYEVGGLAVIVKLTAQHRLAAIYLAPLDRPTRQAREREASLRAMSGRIDPTSLPRIEALRSVVPTARWREAAAEVDMAERDIAEADRLLHCYLDAAKAAAARRSAPALHRATQRLVLGLNRINRRNGLIETLERDELGVFIEAVLTEAGFERARGEDITLTWREW</sequence>
<accession>A0ABQ4UJR4</accession>
<dbReference type="RefSeq" id="WP_238228397.1">
    <property type="nucleotide sequence ID" value="NZ_BAAADH010000021.1"/>
</dbReference>